<name>A0A2L1TWW3_9BACL</name>
<accession>A0A2L1TWW3</accession>
<dbReference type="AlphaFoldDB" id="A0A2L1TWW3"/>
<evidence type="ECO:0000313" key="1">
    <source>
        <dbReference type="EMBL" id="AVF25098.1"/>
    </source>
</evidence>
<dbReference type="RefSeq" id="WP_158672723.1">
    <property type="nucleotide sequence ID" value="NZ_CP019655.1"/>
</dbReference>
<dbReference type="Proteomes" id="UP000239833">
    <property type="component" value="Chromosome"/>
</dbReference>
<organism evidence="1 2">
    <name type="scientific">Paenibacillus larvae subsp. larvae</name>
    <dbReference type="NCBI Taxonomy" id="147375"/>
    <lineage>
        <taxon>Bacteria</taxon>
        <taxon>Bacillati</taxon>
        <taxon>Bacillota</taxon>
        <taxon>Bacilli</taxon>
        <taxon>Bacillales</taxon>
        <taxon>Paenibacillaceae</taxon>
        <taxon>Paenibacillus</taxon>
    </lineage>
</organism>
<dbReference type="GeneID" id="64221205"/>
<protein>
    <recommendedName>
        <fullName evidence="3">Phage protein</fullName>
    </recommendedName>
</protein>
<reference evidence="2" key="1">
    <citation type="submission" date="2017-02" db="EMBL/GenBank/DDBJ databases">
        <title>Delineation of Paenibacillus larvae strains originating from foulbrood outbreaks.</title>
        <authorList>
            <person name="Beims H."/>
            <person name="Bunk B."/>
            <person name="Sproeer C."/>
            <person name="Mohr K.I."/>
            <person name="Pradella S."/>
            <person name="Guenther G."/>
            <person name="Rohde M."/>
            <person name="von der Ohe W."/>
            <person name="Steinert M."/>
        </authorList>
    </citation>
    <scope>NUCLEOTIDE SEQUENCE [LARGE SCALE GENOMIC DNA]</scope>
    <source>
        <strain evidence="2">Eric_III</strain>
    </source>
</reference>
<evidence type="ECO:0008006" key="3">
    <source>
        <dbReference type="Google" id="ProtNLM"/>
    </source>
</evidence>
<proteinExistence type="predicted"/>
<dbReference type="EMBL" id="CP019655">
    <property type="protein sequence ID" value="AVF25098.1"/>
    <property type="molecule type" value="Genomic_DNA"/>
</dbReference>
<evidence type="ECO:0000313" key="2">
    <source>
        <dbReference type="Proteomes" id="UP000239833"/>
    </source>
</evidence>
<sequence length="82" mass="9828">MALVDLKLSLDDFLRLTPYDFHLLLDRHYEKLKEDAQIMRNVMFNAGQNLMRKRGSSEIPLFPDERKMTIEEKIEERKELFG</sequence>
<gene>
    <name evidence="1" type="ORF">ERICIII_00891</name>
</gene>